<dbReference type="RefSeq" id="XP_060422294.1">
    <property type="nucleotide sequence ID" value="XM_060567556.1"/>
</dbReference>
<organism evidence="2 3">
    <name type="scientific">Colletotrichum godetiae</name>
    <dbReference type="NCBI Taxonomy" id="1209918"/>
    <lineage>
        <taxon>Eukaryota</taxon>
        <taxon>Fungi</taxon>
        <taxon>Dikarya</taxon>
        <taxon>Ascomycota</taxon>
        <taxon>Pezizomycotina</taxon>
        <taxon>Sordariomycetes</taxon>
        <taxon>Hypocreomycetidae</taxon>
        <taxon>Glomerellales</taxon>
        <taxon>Glomerellaceae</taxon>
        <taxon>Colletotrichum</taxon>
        <taxon>Colletotrichum acutatum species complex</taxon>
    </lineage>
</organism>
<dbReference type="EMBL" id="JAHMHR010000090">
    <property type="protein sequence ID" value="KAK1657530.1"/>
    <property type="molecule type" value="Genomic_DNA"/>
</dbReference>
<reference evidence="2" key="1">
    <citation type="submission" date="2021-06" db="EMBL/GenBank/DDBJ databases">
        <title>Comparative genomics, transcriptomics and evolutionary studies reveal genomic signatures of adaptation to plant cell wall in hemibiotrophic fungi.</title>
        <authorList>
            <consortium name="DOE Joint Genome Institute"/>
            <person name="Baroncelli R."/>
            <person name="Diaz J.F."/>
            <person name="Benocci T."/>
            <person name="Peng M."/>
            <person name="Battaglia E."/>
            <person name="Haridas S."/>
            <person name="Andreopoulos W."/>
            <person name="Labutti K."/>
            <person name="Pangilinan J."/>
            <person name="Floch G.L."/>
            <person name="Makela M.R."/>
            <person name="Henrissat B."/>
            <person name="Grigoriev I.V."/>
            <person name="Crouch J.A."/>
            <person name="De Vries R.P."/>
            <person name="Sukno S.A."/>
            <person name="Thon M.R."/>
        </authorList>
    </citation>
    <scope>NUCLEOTIDE SEQUENCE</scope>
    <source>
        <strain evidence="2">CBS 193.32</strain>
    </source>
</reference>
<comment type="caution">
    <text evidence="2">The sequence shown here is derived from an EMBL/GenBank/DDBJ whole genome shotgun (WGS) entry which is preliminary data.</text>
</comment>
<dbReference type="Proteomes" id="UP001224890">
    <property type="component" value="Unassembled WGS sequence"/>
</dbReference>
<dbReference type="GeneID" id="85452082"/>
<proteinExistence type="predicted"/>
<feature type="compositionally biased region" description="Polar residues" evidence="1">
    <location>
        <begin position="200"/>
        <end position="215"/>
    </location>
</feature>
<evidence type="ECO:0000256" key="1">
    <source>
        <dbReference type="SAM" id="MobiDB-lite"/>
    </source>
</evidence>
<dbReference type="AlphaFoldDB" id="A0AAJ0A6S7"/>
<accession>A0AAJ0A6S7</accession>
<gene>
    <name evidence="2" type="ORF">BDP55DRAFT_435243</name>
</gene>
<feature type="compositionally biased region" description="Basic and acidic residues" evidence="1">
    <location>
        <begin position="185"/>
        <end position="198"/>
    </location>
</feature>
<name>A0AAJ0A6S7_9PEZI</name>
<protein>
    <submittedName>
        <fullName evidence="2">Uncharacterized protein</fullName>
    </submittedName>
</protein>
<feature type="region of interest" description="Disordered" evidence="1">
    <location>
        <begin position="158"/>
        <end position="215"/>
    </location>
</feature>
<evidence type="ECO:0000313" key="2">
    <source>
        <dbReference type="EMBL" id="KAK1657530.1"/>
    </source>
</evidence>
<evidence type="ECO:0000313" key="3">
    <source>
        <dbReference type="Proteomes" id="UP001224890"/>
    </source>
</evidence>
<keyword evidence="3" id="KW-1185">Reference proteome</keyword>
<sequence>MLRFLFPRCVVSVGTRQRGTRQQLAYVGRGTSYSVSGCFDVHHHARCSRLSHVRFFLPSRIACLPSPVPQWTTPNIIPATGRVVLLQAARDGLIAMPRRNLILPCPGYVDPIGGAGRAKDDNRSLSVPLLRNWLEEPYTFYTGLIVLATIARTSTRLSNRISKTERSRKHQPKEASRARHGSRASRAEEGRLSRDPPSHDFNSMETLQPYSPISP</sequence>